<organism evidence="12 13">
    <name type="scientific">Novosphingobium sediminicola</name>
    <dbReference type="NCBI Taxonomy" id="563162"/>
    <lineage>
        <taxon>Bacteria</taxon>
        <taxon>Pseudomonadati</taxon>
        <taxon>Pseudomonadota</taxon>
        <taxon>Alphaproteobacteria</taxon>
        <taxon>Sphingomonadales</taxon>
        <taxon>Sphingomonadaceae</taxon>
        <taxon>Novosphingobium</taxon>
    </lineage>
</organism>
<dbReference type="InterPro" id="IPR017539">
    <property type="entry name" value="XrtA_amidotfase"/>
</dbReference>
<evidence type="ECO:0000256" key="4">
    <source>
        <dbReference type="ARBA" id="ARBA00022741"/>
    </source>
</evidence>
<dbReference type="NCBIfam" id="TIGR03108">
    <property type="entry name" value="eps_aminotran_1"/>
    <property type="match status" value="1"/>
</dbReference>
<dbReference type="RefSeq" id="WP_183625218.1">
    <property type="nucleotide sequence ID" value="NZ_JACIDX010000007.1"/>
</dbReference>
<dbReference type="AlphaFoldDB" id="A0A7W6CIP8"/>
<dbReference type="EC" id="6.3.5.4" evidence="3"/>
<accession>A0A7W6CIP8</accession>
<dbReference type="GO" id="GO:0004066">
    <property type="term" value="F:asparagine synthase (glutamine-hydrolyzing) activity"/>
    <property type="evidence" value="ECO:0007669"/>
    <property type="project" value="UniProtKB-EC"/>
</dbReference>
<dbReference type="CDD" id="cd01991">
    <property type="entry name" value="Asn_synthase_B_C"/>
    <property type="match status" value="1"/>
</dbReference>
<dbReference type="InterPro" id="IPR006426">
    <property type="entry name" value="Asn_synth_AEB"/>
</dbReference>
<evidence type="ECO:0000256" key="5">
    <source>
        <dbReference type="ARBA" id="ARBA00022840"/>
    </source>
</evidence>
<dbReference type="Pfam" id="PF00733">
    <property type="entry name" value="Asn_synthase"/>
    <property type="match status" value="1"/>
</dbReference>
<dbReference type="SUPFAM" id="SSF52402">
    <property type="entry name" value="Adenine nucleotide alpha hydrolases-like"/>
    <property type="match status" value="1"/>
</dbReference>
<dbReference type="InterPro" id="IPR014729">
    <property type="entry name" value="Rossmann-like_a/b/a_fold"/>
</dbReference>
<sequence>MCGFAGIFHLETPKPVDPARVERMCDAIAHRGPDGFGVWTAPGIGMGHRRLSIIDIAGSPQPMASTDGRAMLLFNGEIYNYRELRAELAAQGAVFHTDGDSEVILAAYQRWGADCVSRLSGMFAFAIYDLDARSLLLVRDRLGVKPLFLAELSDGSLIFGSELKALMAHPGLRREIDPLAVEDYLAWGYVPDHRSMLKGVEKLPAGHLMILKHGAPKPAPREWWDVSFAERRKGSAADLSAELIHLMRDAVTSRMVADVPLGAFLSGGVDSSSVVALMAEASNSPVKTCSIGFDVKALDESDYARRIAEQFGTDHQSRIVSPNDFEAVDHLTAMFDEPFADASALPTWRVCQLARETVTVALSGDGADEAFAGYRRHVFQHGEDRVRGMIPAGLRQGVFGTLGRLYPKADWAPRPLRAKTTLLNLARTSEEAYTDAISVTGPALRDRLYTEEYRRLRGDYRAEQAFLDCMARAPARSGLDRAQYADLKFWLPGDILTKVDRASMAVSLEAREPLLDHRLIEFAATLPENLRVAGGQGKWLLKDSMRRYLPDDILFRPKQGFVTPIAQWLRGPLAGEARKIAAQAKDGGGALGRLGWLNPINLNEIAEAHISGLSDHSRLLWQLLMLDRSLVHLGIA</sequence>
<evidence type="ECO:0000256" key="10">
    <source>
        <dbReference type="PIRSR" id="PIRSR001589-3"/>
    </source>
</evidence>
<dbReference type="GO" id="GO:0005829">
    <property type="term" value="C:cytosol"/>
    <property type="evidence" value="ECO:0007669"/>
    <property type="project" value="TreeGrafter"/>
</dbReference>
<dbReference type="Gene3D" id="3.40.50.620">
    <property type="entry name" value="HUPs"/>
    <property type="match status" value="1"/>
</dbReference>
<keyword evidence="5 9" id="KW-0067">ATP-binding</keyword>
<evidence type="ECO:0000259" key="11">
    <source>
        <dbReference type="PROSITE" id="PS51278"/>
    </source>
</evidence>
<dbReference type="EMBL" id="JACIDX010000007">
    <property type="protein sequence ID" value="MBB3955148.1"/>
    <property type="molecule type" value="Genomic_DNA"/>
</dbReference>
<dbReference type="PANTHER" id="PTHR43284">
    <property type="entry name" value="ASPARAGINE SYNTHETASE (GLUTAMINE-HYDROLYZING)"/>
    <property type="match status" value="1"/>
</dbReference>
<feature type="domain" description="Glutamine amidotransferase type-2" evidence="11">
    <location>
        <begin position="2"/>
        <end position="214"/>
    </location>
</feature>
<feature type="binding site" evidence="9">
    <location>
        <position position="100"/>
    </location>
    <ligand>
        <name>L-glutamine</name>
        <dbReference type="ChEBI" id="CHEBI:58359"/>
    </ligand>
</feature>
<gene>
    <name evidence="12" type="ORF">GGR38_002100</name>
</gene>
<name>A0A7W6CIP8_9SPHN</name>
<dbReference type="CDD" id="cd00712">
    <property type="entry name" value="AsnB"/>
    <property type="match status" value="1"/>
</dbReference>
<reference evidence="12 13" key="1">
    <citation type="submission" date="2020-08" db="EMBL/GenBank/DDBJ databases">
        <title>Genomic Encyclopedia of Type Strains, Phase IV (KMG-IV): sequencing the most valuable type-strain genomes for metagenomic binning, comparative biology and taxonomic classification.</title>
        <authorList>
            <person name="Goeker M."/>
        </authorList>
    </citation>
    <scope>NUCLEOTIDE SEQUENCE [LARGE SCALE GENOMIC DNA]</scope>
    <source>
        <strain evidence="12 13">DSM 27057</strain>
    </source>
</reference>
<keyword evidence="6 8" id="KW-0315">Glutamine amidotransferase</keyword>
<keyword evidence="8" id="KW-0061">Asparagine biosynthesis</keyword>
<keyword evidence="13" id="KW-1185">Reference proteome</keyword>
<evidence type="ECO:0000256" key="7">
    <source>
        <dbReference type="ARBA" id="ARBA00048741"/>
    </source>
</evidence>
<keyword evidence="12" id="KW-0436">Ligase</keyword>
<feature type="site" description="Important for beta-aspartyl-AMP intermediate formation" evidence="10">
    <location>
        <position position="365"/>
    </location>
</feature>
<keyword evidence="8" id="KW-0028">Amino-acid biosynthesis</keyword>
<proteinExistence type="inferred from homology"/>
<dbReference type="SUPFAM" id="SSF56235">
    <property type="entry name" value="N-terminal nucleophile aminohydrolases (Ntn hydrolases)"/>
    <property type="match status" value="1"/>
</dbReference>
<evidence type="ECO:0000256" key="9">
    <source>
        <dbReference type="PIRSR" id="PIRSR001589-2"/>
    </source>
</evidence>
<feature type="binding site" evidence="9">
    <location>
        <position position="291"/>
    </location>
    <ligand>
        <name>ATP</name>
        <dbReference type="ChEBI" id="CHEBI:30616"/>
    </ligand>
</feature>
<evidence type="ECO:0000313" key="13">
    <source>
        <dbReference type="Proteomes" id="UP000548867"/>
    </source>
</evidence>
<dbReference type="Gene3D" id="3.60.20.10">
    <property type="entry name" value="Glutamine Phosphoribosylpyrophosphate, subunit 1, domain 1"/>
    <property type="match status" value="1"/>
</dbReference>
<comment type="similarity">
    <text evidence="2">Belongs to the asparagine synthetase family.</text>
</comment>
<dbReference type="PROSITE" id="PS51278">
    <property type="entry name" value="GATASE_TYPE_2"/>
    <property type="match status" value="1"/>
</dbReference>
<dbReference type="InterPro" id="IPR001962">
    <property type="entry name" value="Asn_synthase"/>
</dbReference>
<evidence type="ECO:0000256" key="6">
    <source>
        <dbReference type="ARBA" id="ARBA00022962"/>
    </source>
</evidence>
<dbReference type="Pfam" id="PF13537">
    <property type="entry name" value="GATase_7"/>
    <property type="match status" value="1"/>
</dbReference>
<dbReference type="InterPro" id="IPR029055">
    <property type="entry name" value="Ntn_hydrolases_N"/>
</dbReference>
<evidence type="ECO:0000256" key="8">
    <source>
        <dbReference type="PIRSR" id="PIRSR001589-1"/>
    </source>
</evidence>
<evidence type="ECO:0000256" key="1">
    <source>
        <dbReference type="ARBA" id="ARBA00005187"/>
    </source>
</evidence>
<comment type="caution">
    <text evidence="12">The sequence shown here is derived from an EMBL/GenBank/DDBJ whole genome shotgun (WGS) entry which is preliminary data.</text>
</comment>
<dbReference type="InterPro" id="IPR033738">
    <property type="entry name" value="AsnB_N"/>
</dbReference>
<evidence type="ECO:0000313" key="12">
    <source>
        <dbReference type="EMBL" id="MBB3955148.1"/>
    </source>
</evidence>
<feature type="binding site" evidence="9">
    <location>
        <begin position="363"/>
        <end position="364"/>
    </location>
    <ligand>
        <name>ATP</name>
        <dbReference type="ChEBI" id="CHEBI:30616"/>
    </ligand>
</feature>
<keyword evidence="4 9" id="KW-0547">Nucleotide-binding</keyword>
<dbReference type="InterPro" id="IPR051786">
    <property type="entry name" value="ASN_synthetase/amidase"/>
</dbReference>
<evidence type="ECO:0000256" key="3">
    <source>
        <dbReference type="ARBA" id="ARBA00012737"/>
    </source>
</evidence>
<feature type="active site" description="For GATase activity" evidence="8">
    <location>
        <position position="2"/>
    </location>
</feature>
<dbReference type="InterPro" id="IPR017932">
    <property type="entry name" value="GATase_2_dom"/>
</dbReference>
<dbReference type="PIRSF" id="PIRSF001589">
    <property type="entry name" value="Asn_synthetase_glu-h"/>
    <property type="match status" value="1"/>
</dbReference>
<dbReference type="GO" id="GO:0006529">
    <property type="term" value="P:asparagine biosynthetic process"/>
    <property type="evidence" value="ECO:0007669"/>
    <property type="project" value="UniProtKB-KW"/>
</dbReference>
<dbReference type="NCBIfam" id="TIGR01536">
    <property type="entry name" value="asn_synth_AEB"/>
    <property type="match status" value="1"/>
</dbReference>
<comment type="catalytic activity">
    <reaction evidence="7">
        <text>L-aspartate + L-glutamine + ATP + H2O = L-asparagine + L-glutamate + AMP + diphosphate + H(+)</text>
        <dbReference type="Rhea" id="RHEA:12228"/>
        <dbReference type="ChEBI" id="CHEBI:15377"/>
        <dbReference type="ChEBI" id="CHEBI:15378"/>
        <dbReference type="ChEBI" id="CHEBI:29985"/>
        <dbReference type="ChEBI" id="CHEBI:29991"/>
        <dbReference type="ChEBI" id="CHEBI:30616"/>
        <dbReference type="ChEBI" id="CHEBI:33019"/>
        <dbReference type="ChEBI" id="CHEBI:58048"/>
        <dbReference type="ChEBI" id="CHEBI:58359"/>
        <dbReference type="ChEBI" id="CHEBI:456215"/>
        <dbReference type="EC" id="6.3.5.4"/>
    </reaction>
</comment>
<dbReference type="GO" id="GO:0005524">
    <property type="term" value="F:ATP binding"/>
    <property type="evidence" value="ECO:0007669"/>
    <property type="project" value="UniProtKB-KW"/>
</dbReference>
<dbReference type="Proteomes" id="UP000548867">
    <property type="component" value="Unassembled WGS sequence"/>
</dbReference>
<protein>
    <recommendedName>
        <fullName evidence="3">asparagine synthase (glutamine-hydrolyzing)</fullName>
        <ecNumber evidence="3">6.3.5.4</ecNumber>
    </recommendedName>
</protein>
<evidence type="ECO:0000256" key="2">
    <source>
        <dbReference type="ARBA" id="ARBA00005752"/>
    </source>
</evidence>
<comment type="pathway">
    <text evidence="1">Amino-acid biosynthesis; L-asparagine biosynthesis; L-asparagine from L-aspartate (L-Gln route): step 1/1.</text>
</comment>
<dbReference type="PANTHER" id="PTHR43284:SF1">
    <property type="entry name" value="ASPARAGINE SYNTHETASE"/>
    <property type="match status" value="1"/>
</dbReference>